<evidence type="ECO:0000313" key="1">
    <source>
        <dbReference type="EMBL" id="MBE9462459.1"/>
    </source>
</evidence>
<reference evidence="2" key="1">
    <citation type="submission" date="2023-07" db="EMBL/GenBank/DDBJ databases">
        <title>Dyadobacter sp. nov 'subterranea' isolated from contaminted grondwater.</title>
        <authorList>
            <person name="Szabo I."/>
            <person name="Al-Omari J."/>
            <person name="Szerdahelyi S.G."/>
            <person name="Rado J."/>
        </authorList>
    </citation>
    <scope>NUCLEOTIDE SEQUENCE [LARGE SCALE GENOMIC DNA]</scope>
    <source>
        <strain evidence="2">UP-52</strain>
    </source>
</reference>
<dbReference type="Proteomes" id="UP000634134">
    <property type="component" value="Unassembled WGS sequence"/>
</dbReference>
<comment type="caution">
    <text evidence="1">The sequence shown here is derived from an EMBL/GenBank/DDBJ whole genome shotgun (WGS) entry which is preliminary data.</text>
</comment>
<dbReference type="EMBL" id="JACYGY010000001">
    <property type="protein sequence ID" value="MBE9462459.1"/>
    <property type="molecule type" value="Genomic_DNA"/>
</dbReference>
<proteinExistence type="predicted"/>
<keyword evidence="2" id="KW-1185">Reference proteome</keyword>
<gene>
    <name evidence="1" type="ORF">IEE83_11260</name>
</gene>
<sequence>MKSSFQYKLQSLEMLKCPVIRFNIMIKQKELMQIASTKDRKLVTDILTKAFADNKSVNYIISANGSRERRIRALVEYSFDVCNLFGKIYLS</sequence>
<dbReference type="RefSeq" id="WP_194120663.1">
    <property type="nucleotide sequence ID" value="NZ_JACYGY010000001.1"/>
</dbReference>
<name>A0ABR9WBC6_9BACT</name>
<evidence type="ECO:0000313" key="2">
    <source>
        <dbReference type="Proteomes" id="UP000634134"/>
    </source>
</evidence>
<organism evidence="1 2">
    <name type="scientific">Dyadobacter subterraneus</name>
    <dbReference type="NCBI Taxonomy" id="2773304"/>
    <lineage>
        <taxon>Bacteria</taxon>
        <taxon>Pseudomonadati</taxon>
        <taxon>Bacteroidota</taxon>
        <taxon>Cytophagia</taxon>
        <taxon>Cytophagales</taxon>
        <taxon>Spirosomataceae</taxon>
        <taxon>Dyadobacter</taxon>
    </lineage>
</organism>
<protein>
    <submittedName>
        <fullName evidence="1">Uncharacterized protein</fullName>
    </submittedName>
</protein>
<accession>A0ABR9WBC6</accession>